<keyword evidence="1" id="KW-0805">Transcription regulation</keyword>
<evidence type="ECO:0000256" key="1">
    <source>
        <dbReference type="ARBA" id="ARBA00023015"/>
    </source>
</evidence>
<reference evidence="6 7" key="1">
    <citation type="submission" date="2019-10" db="EMBL/GenBank/DDBJ databases">
        <title>Genome sequence of Luteimicrobium xylanilyticum HY-24.</title>
        <authorList>
            <person name="Kim D.Y."/>
            <person name="Park H.-Y."/>
        </authorList>
    </citation>
    <scope>NUCLEOTIDE SEQUENCE [LARGE SCALE GENOMIC DNA]</scope>
    <source>
        <strain evidence="6 7">HY-24</strain>
    </source>
</reference>
<evidence type="ECO:0000313" key="7">
    <source>
        <dbReference type="Proteomes" id="UP000326702"/>
    </source>
</evidence>
<evidence type="ECO:0000256" key="2">
    <source>
        <dbReference type="ARBA" id="ARBA00023125"/>
    </source>
</evidence>
<dbReference type="InterPro" id="IPR011075">
    <property type="entry name" value="TetR_C"/>
</dbReference>
<evidence type="ECO:0008006" key="8">
    <source>
        <dbReference type="Google" id="ProtNLM"/>
    </source>
</evidence>
<dbReference type="InterPro" id="IPR009057">
    <property type="entry name" value="Homeodomain-like_sf"/>
</dbReference>
<dbReference type="SUPFAM" id="SSF48498">
    <property type="entry name" value="Tetracyclin repressor-like, C-terminal domain"/>
    <property type="match status" value="1"/>
</dbReference>
<sequence length="173" mass="18737">MVTEGFSKLTVEALCSEIGTTRPAFYRRYRNIAHLAFDVIRRHFGAEPPQETGSLEGDLMALQLAEVEMFADPLMSKNLSGLLESVLGDPALTETYASQFILPRRARVADVLEAAVERGEIAGYEDVPFICDMLVGPIMARSLLPGSEPVDEALARSTTRAVLVLLGALTPAA</sequence>
<evidence type="ECO:0000259" key="5">
    <source>
        <dbReference type="Pfam" id="PF16859"/>
    </source>
</evidence>
<dbReference type="Pfam" id="PF00440">
    <property type="entry name" value="TetR_N"/>
    <property type="match status" value="1"/>
</dbReference>
<dbReference type="InterPro" id="IPR036271">
    <property type="entry name" value="Tet_transcr_reg_TetR-rel_C_sf"/>
</dbReference>
<dbReference type="SUPFAM" id="SSF46689">
    <property type="entry name" value="Homeodomain-like"/>
    <property type="match status" value="1"/>
</dbReference>
<dbReference type="KEGG" id="lxl:KDY119_00308"/>
<dbReference type="Pfam" id="PF16859">
    <property type="entry name" value="TetR_C_11"/>
    <property type="match status" value="1"/>
</dbReference>
<dbReference type="InterPro" id="IPR050109">
    <property type="entry name" value="HTH-type_TetR-like_transc_reg"/>
</dbReference>
<dbReference type="PANTHER" id="PTHR30055:SF148">
    <property type="entry name" value="TETR-FAMILY TRANSCRIPTIONAL REGULATOR"/>
    <property type="match status" value="1"/>
</dbReference>
<keyword evidence="2" id="KW-0238">DNA-binding</keyword>
<name>A0A5P9Q5Z5_9MICO</name>
<evidence type="ECO:0000313" key="6">
    <source>
        <dbReference type="EMBL" id="QFU96818.1"/>
    </source>
</evidence>
<dbReference type="GO" id="GO:0003700">
    <property type="term" value="F:DNA-binding transcription factor activity"/>
    <property type="evidence" value="ECO:0007669"/>
    <property type="project" value="TreeGrafter"/>
</dbReference>
<dbReference type="InterPro" id="IPR001647">
    <property type="entry name" value="HTH_TetR"/>
</dbReference>
<proteinExistence type="predicted"/>
<organism evidence="6 7">
    <name type="scientific">Luteimicrobium xylanilyticum</name>
    <dbReference type="NCBI Taxonomy" id="1133546"/>
    <lineage>
        <taxon>Bacteria</taxon>
        <taxon>Bacillati</taxon>
        <taxon>Actinomycetota</taxon>
        <taxon>Actinomycetes</taxon>
        <taxon>Micrococcales</taxon>
        <taxon>Luteimicrobium</taxon>
    </lineage>
</organism>
<dbReference type="Proteomes" id="UP000326702">
    <property type="component" value="Chromosome"/>
</dbReference>
<evidence type="ECO:0000256" key="3">
    <source>
        <dbReference type="ARBA" id="ARBA00023163"/>
    </source>
</evidence>
<dbReference type="GO" id="GO:0000976">
    <property type="term" value="F:transcription cis-regulatory region binding"/>
    <property type="evidence" value="ECO:0007669"/>
    <property type="project" value="TreeGrafter"/>
</dbReference>
<dbReference type="PANTHER" id="PTHR30055">
    <property type="entry name" value="HTH-TYPE TRANSCRIPTIONAL REGULATOR RUTR"/>
    <property type="match status" value="1"/>
</dbReference>
<protein>
    <recommendedName>
        <fullName evidence="8">HTH tetR-type domain-containing protein</fullName>
    </recommendedName>
</protein>
<dbReference type="AlphaFoldDB" id="A0A5P9Q5Z5"/>
<evidence type="ECO:0000259" key="4">
    <source>
        <dbReference type="Pfam" id="PF00440"/>
    </source>
</evidence>
<gene>
    <name evidence="6" type="ORF">KDY119_00308</name>
</gene>
<keyword evidence="7" id="KW-1185">Reference proteome</keyword>
<feature type="domain" description="HTH tetR-type" evidence="4">
    <location>
        <begin position="3"/>
        <end position="36"/>
    </location>
</feature>
<dbReference type="EMBL" id="CP045529">
    <property type="protein sequence ID" value="QFU96818.1"/>
    <property type="molecule type" value="Genomic_DNA"/>
</dbReference>
<keyword evidence="3" id="KW-0804">Transcription</keyword>
<feature type="domain" description="Tetracyclin repressor-like C-terminal" evidence="5">
    <location>
        <begin position="50"/>
        <end position="162"/>
    </location>
</feature>
<accession>A0A5P9Q5Z5</accession>
<dbReference type="Gene3D" id="1.10.357.10">
    <property type="entry name" value="Tetracycline Repressor, domain 2"/>
    <property type="match status" value="1"/>
</dbReference>